<evidence type="ECO:0000313" key="3">
    <source>
        <dbReference type="Proteomes" id="UP000050501"/>
    </source>
</evidence>
<organism evidence="2 3">
    <name type="scientific">Levilinea saccharolytica</name>
    <dbReference type="NCBI Taxonomy" id="229921"/>
    <lineage>
        <taxon>Bacteria</taxon>
        <taxon>Bacillati</taxon>
        <taxon>Chloroflexota</taxon>
        <taxon>Anaerolineae</taxon>
        <taxon>Anaerolineales</taxon>
        <taxon>Anaerolineaceae</taxon>
        <taxon>Levilinea</taxon>
    </lineage>
</organism>
<protein>
    <recommendedName>
        <fullName evidence="1">Zinc-ribbon domain-containing protein</fullName>
    </recommendedName>
</protein>
<dbReference type="SUPFAM" id="SSF144020">
    <property type="entry name" value="FdhE-like"/>
    <property type="match status" value="1"/>
</dbReference>
<reference evidence="2 3" key="1">
    <citation type="submission" date="2015-07" db="EMBL/GenBank/DDBJ databases">
        <title>Genome sequence of Levilinea saccharolytica DSM 16555.</title>
        <authorList>
            <person name="Hemp J."/>
            <person name="Ward L.M."/>
            <person name="Pace L.A."/>
            <person name="Fischer W.W."/>
        </authorList>
    </citation>
    <scope>NUCLEOTIDE SEQUENCE [LARGE SCALE GENOMIC DNA]</scope>
    <source>
        <strain evidence="2 3">KIBI-1</strain>
    </source>
</reference>
<keyword evidence="3" id="KW-1185">Reference proteome</keyword>
<dbReference type="AlphaFoldDB" id="A0A0P6XG36"/>
<accession>A0A0P6XG36</accession>
<dbReference type="Proteomes" id="UP000050501">
    <property type="component" value="Unassembled WGS sequence"/>
</dbReference>
<dbReference type="STRING" id="229921.ADN01_14520"/>
<name>A0A0P6XG36_9CHLR</name>
<dbReference type="RefSeq" id="WP_062417317.1">
    <property type="nucleotide sequence ID" value="NZ_LGCM01000053.1"/>
</dbReference>
<sequence length="181" mass="19952">MMDFGSILLIGSLAVLVMMFVSRPFFERGAENKPLVERKAHLQEEHVRSGLLAERDRLLTALRELEFDQTLGKIPAEDYPVQRAYLMQSAANVLRQLDALTGDTHAASAEERLENAVAVRPASAAPISQPKPKAAAEMDELEAQIAARRRSRQEKSAGFCPKCGNPVQKSDQFCSRCGTVV</sequence>
<evidence type="ECO:0000259" key="1">
    <source>
        <dbReference type="Pfam" id="PF13240"/>
    </source>
</evidence>
<gene>
    <name evidence="2" type="ORF">ADN01_14520</name>
</gene>
<dbReference type="InterPro" id="IPR026870">
    <property type="entry name" value="Zinc_ribbon_dom"/>
</dbReference>
<evidence type="ECO:0000313" key="2">
    <source>
        <dbReference type="EMBL" id="KPL78636.1"/>
    </source>
</evidence>
<dbReference type="EMBL" id="LGCM01000053">
    <property type="protein sequence ID" value="KPL78636.1"/>
    <property type="molecule type" value="Genomic_DNA"/>
</dbReference>
<proteinExistence type="predicted"/>
<dbReference type="OrthoDB" id="164799at2"/>
<comment type="caution">
    <text evidence="2">The sequence shown here is derived from an EMBL/GenBank/DDBJ whole genome shotgun (WGS) entry which is preliminary data.</text>
</comment>
<dbReference type="InterPro" id="IPR024064">
    <property type="entry name" value="FdhE-like_sf"/>
</dbReference>
<feature type="domain" description="Zinc-ribbon" evidence="1">
    <location>
        <begin position="159"/>
        <end position="180"/>
    </location>
</feature>
<dbReference type="Pfam" id="PF13240">
    <property type="entry name" value="Zn_Ribbon_1"/>
    <property type="match status" value="1"/>
</dbReference>